<dbReference type="SUPFAM" id="SSF116846">
    <property type="entry name" value="MIT domain"/>
    <property type="match status" value="1"/>
</dbReference>
<dbReference type="PANTHER" id="PTHR10869:SF236">
    <property type="entry name" value="PROLYL 4-HYDROXYLASE ALPHA SUBUNIT DOMAIN-CONTAINING PROTEIN"/>
    <property type="match status" value="1"/>
</dbReference>
<comment type="cofactor">
    <cofactor evidence="1">
        <name>L-ascorbate</name>
        <dbReference type="ChEBI" id="CHEBI:38290"/>
    </cofactor>
</comment>
<dbReference type="InterPro" id="IPR006620">
    <property type="entry name" value="Pro_4_hyd_alph"/>
</dbReference>
<dbReference type="Gene3D" id="2.60.120.620">
    <property type="entry name" value="q2cbj1_9rhob like domain"/>
    <property type="match status" value="1"/>
</dbReference>
<dbReference type="Proteomes" id="UP000677228">
    <property type="component" value="Unassembled WGS sequence"/>
</dbReference>
<dbReference type="GO" id="GO:0031418">
    <property type="term" value="F:L-ascorbic acid binding"/>
    <property type="evidence" value="ECO:0007669"/>
    <property type="project" value="UniProtKB-KW"/>
</dbReference>
<dbReference type="SMART" id="SM00702">
    <property type="entry name" value="P4Hc"/>
    <property type="match status" value="1"/>
</dbReference>
<dbReference type="PANTHER" id="PTHR10869">
    <property type="entry name" value="PROLYL 4-HYDROXYLASE ALPHA SUBUNIT"/>
    <property type="match status" value="1"/>
</dbReference>
<dbReference type="PROSITE" id="PS51471">
    <property type="entry name" value="FE2OG_OXY"/>
    <property type="match status" value="1"/>
</dbReference>
<evidence type="ECO:0000256" key="4">
    <source>
        <dbReference type="ARBA" id="ARBA00022896"/>
    </source>
</evidence>
<name>A0A8S2SH99_9BILA</name>
<dbReference type="EMBL" id="CAJOBA010050132">
    <property type="protein sequence ID" value="CAF4231049.1"/>
    <property type="molecule type" value="Genomic_DNA"/>
</dbReference>
<evidence type="ECO:0000256" key="6">
    <source>
        <dbReference type="ARBA" id="ARBA00023002"/>
    </source>
</evidence>
<dbReference type="InterPro" id="IPR045054">
    <property type="entry name" value="P4HA-like"/>
</dbReference>
<dbReference type="InterPro" id="IPR019734">
    <property type="entry name" value="TPR_rpt"/>
</dbReference>
<comment type="caution">
    <text evidence="12">The sequence shown here is derived from an EMBL/GenBank/DDBJ whole genome shotgun (WGS) entry which is preliminary data.</text>
</comment>
<dbReference type="GO" id="GO:0005783">
    <property type="term" value="C:endoplasmic reticulum"/>
    <property type="evidence" value="ECO:0007669"/>
    <property type="project" value="TreeGrafter"/>
</dbReference>
<dbReference type="Proteomes" id="UP000682733">
    <property type="component" value="Unassembled WGS sequence"/>
</dbReference>
<accession>A0A8S2SH99</accession>
<gene>
    <name evidence="11" type="ORF">OVA965_LOCUS34138</name>
    <name evidence="12" type="ORF">TMI583_LOCUS35046</name>
</gene>
<keyword evidence="7" id="KW-0408">Iron</keyword>
<evidence type="ECO:0000256" key="5">
    <source>
        <dbReference type="ARBA" id="ARBA00022964"/>
    </source>
</evidence>
<evidence type="ECO:0000256" key="8">
    <source>
        <dbReference type="ARBA" id="ARBA00023180"/>
    </source>
</evidence>
<evidence type="ECO:0000313" key="13">
    <source>
        <dbReference type="Proteomes" id="UP000682733"/>
    </source>
</evidence>
<evidence type="ECO:0000256" key="1">
    <source>
        <dbReference type="ARBA" id="ARBA00001961"/>
    </source>
</evidence>
<keyword evidence="5" id="KW-0223">Dioxygenase</keyword>
<organism evidence="12 13">
    <name type="scientific">Didymodactylos carnosus</name>
    <dbReference type="NCBI Taxonomy" id="1234261"/>
    <lineage>
        <taxon>Eukaryota</taxon>
        <taxon>Metazoa</taxon>
        <taxon>Spiralia</taxon>
        <taxon>Gnathifera</taxon>
        <taxon>Rotifera</taxon>
        <taxon>Eurotatoria</taxon>
        <taxon>Bdelloidea</taxon>
        <taxon>Philodinida</taxon>
        <taxon>Philodinidae</taxon>
        <taxon>Didymodactylos</taxon>
    </lineage>
</organism>
<keyword evidence="2" id="KW-0479">Metal-binding</keyword>
<dbReference type="EMBL" id="CAJNOK010028348">
    <property type="protein sequence ID" value="CAF1433359.1"/>
    <property type="molecule type" value="Genomic_DNA"/>
</dbReference>
<protein>
    <recommendedName>
        <fullName evidence="10">Fe2OG dioxygenase domain-containing protein</fullName>
    </recommendedName>
</protein>
<dbReference type="InterPro" id="IPR044862">
    <property type="entry name" value="Pro_4_hyd_alph_FE2OG_OXY"/>
</dbReference>
<dbReference type="AlphaFoldDB" id="A0A8S2SH99"/>
<evidence type="ECO:0000256" key="2">
    <source>
        <dbReference type="ARBA" id="ARBA00022723"/>
    </source>
</evidence>
<evidence type="ECO:0000313" key="12">
    <source>
        <dbReference type="EMBL" id="CAF4231049.1"/>
    </source>
</evidence>
<dbReference type="GO" id="GO:0004656">
    <property type="term" value="F:procollagen-proline 4-dioxygenase activity"/>
    <property type="evidence" value="ECO:0007669"/>
    <property type="project" value="TreeGrafter"/>
</dbReference>
<reference evidence="12" key="1">
    <citation type="submission" date="2021-02" db="EMBL/GenBank/DDBJ databases">
        <authorList>
            <person name="Nowell W R."/>
        </authorList>
    </citation>
    <scope>NUCLEOTIDE SEQUENCE</scope>
</reference>
<keyword evidence="8" id="KW-0325">Glycoprotein</keyword>
<sequence>MANKPEVYSELPNKAPDDFKLQVLDDGASYKSTIERLNFEYGPIEKKKSLHFAVIHNFLTDSECQHYINESERAGYTSLDGYQTSYRSNDRVTITSKSLAALLFNRISGYFPDSITHRDATWEPVGLNEVFRFCRYGPGGVFGAHRDTNFSRSARERSFMTINIYLNDTDAGCTRFLNPLNKEVIFPCQPQTGKALIFLHNEYHDGDVLRSGLKYLMRTDLMYRLKHENNGQTACSDDQRIQAKQLYSQAEKFEEKGQYDKAVQLYKKAIAMCPTIEQEMND</sequence>
<keyword evidence="4" id="KW-0847">Vitamin C</keyword>
<dbReference type="SMART" id="SM00028">
    <property type="entry name" value="TPR"/>
    <property type="match status" value="1"/>
</dbReference>
<evidence type="ECO:0000256" key="3">
    <source>
        <dbReference type="ARBA" id="ARBA00022824"/>
    </source>
</evidence>
<evidence type="ECO:0000313" key="11">
    <source>
        <dbReference type="EMBL" id="CAF1433359.1"/>
    </source>
</evidence>
<dbReference type="Pfam" id="PF13640">
    <property type="entry name" value="2OG-FeII_Oxy_3"/>
    <property type="match status" value="1"/>
</dbReference>
<keyword evidence="6" id="KW-0560">Oxidoreductase</keyword>
<dbReference type="Gene3D" id="1.25.40.10">
    <property type="entry name" value="Tetratricopeptide repeat domain"/>
    <property type="match status" value="1"/>
</dbReference>
<feature type="repeat" description="TPR" evidence="9">
    <location>
        <begin position="243"/>
        <end position="276"/>
    </location>
</feature>
<dbReference type="GO" id="GO:0005506">
    <property type="term" value="F:iron ion binding"/>
    <property type="evidence" value="ECO:0007669"/>
    <property type="project" value="InterPro"/>
</dbReference>
<proteinExistence type="predicted"/>
<dbReference type="InterPro" id="IPR036181">
    <property type="entry name" value="MIT_dom_sf"/>
</dbReference>
<evidence type="ECO:0000256" key="9">
    <source>
        <dbReference type="PROSITE-ProRule" id="PRU00339"/>
    </source>
</evidence>
<evidence type="ECO:0000259" key="10">
    <source>
        <dbReference type="PROSITE" id="PS51471"/>
    </source>
</evidence>
<dbReference type="SUPFAM" id="SSF51197">
    <property type="entry name" value="Clavaminate synthase-like"/>
    <property type="match status" value="1"/>
</dbReference>
<keyword evidence="3" id="KW-0256">Endoplasmic reticulum</keyword>
<dbReference type="InterPro" id="IPR005123">
    <property type="entry name" value="Oxoglu/Fe-dep_dioxygenase_dom"/>
</dbReference>
<feature type="domain" description="Fe2OG dioxygenase" evidence="10">
    <location>
        <begin position="126"/>
        <end position="250"/>
    </location>
</feature>
<evidence type="ECO:0000256" key="7">
    <source>
        <dbReference type="ARBA" id="ARBA00023004"/>
    </source>
</evidence>
<dbReference type="PROSITE" id="PS50005">
    <property type="entry name" value="TPR"/>
    <property type="match status" value="1"/>
</dbReference>
<keyword evidence="9" id="KW-0802">TPR repeat</keyword>
<dbReference type="InterPro" id="IPR011990">
    <property type="entry name" value="TPR-like_helical_dom_sf"/>
</dbReference>